<dbReference type="SUPFAM" id="SSF101936">
    <property type="entry name" value="DNA-binding pseudobarrel domain"/>
    <property type="match status" value="1"/>
</dbReference>
<proteinExistence type="predicted"/>
<dbReference type="AlphaFoldDB" id="A0AAW1YJR6"/>
<keyword evidence="11" id="KW-1185">Reference proteome</keyword>
<evidence type="ECO:0000259" key="9">
    <source>
        <dbReference type="PROSITE" id="PS50863"/>
    </source>
</evidence>
<gene>
    <name evidence="10" type="ORF">M0R45_004445</name>
</gene>
<dbReference type="Pfam" id="PF02362">
    <property type="entry name" value="B3"/>
    <property type="match status" value="1"/>
</dbReference>
<dbReference type="Proteomes" id="UP001457282">
    <property type="component" value="Unassembled WGS sequence"/>
</dbReference>
<evidence type="ECO:0000313" key="10">
    <source>
        <dbReference type="EMBL" id="KAK9948891.1"/>
    </source>
</evidence>
<feature type="region of interest" description="Disordered" evidence="7">
    <location>
        <begin position="17"/>
        <end position="90"/>
    </location>
</feature>
<dbReference type="EMBL" id="JBEDUW010000001">
    <property type="protein sequence ID" value="KAK9948891.1"/>
    <property type="molecule type" value="Genomic_DNA"/>
</dbReference>
<keyword evidence="8" id="KW-0732">Signal</keyword>
<dbReference type="GO" id="GO:0005634">
    <property type="term" value="C:nucleus"/>
    <property type="evidence" value="ECO:0007669"/>
    <property type="project" value="UniProtKB-SubCell"/>
</dbReference>
<dbReference type="SMART" id="SM01019">
    <property type="entry name" value="B3"/>
    <property type="match status" value="1"/>
</dbReference>
<feature type="signal peptide" evidence="8">
    <location>
        <begin position="1"/>
        <end position="21"/>
    </location>
</feature>
<keyword evidence="3" id="KW-0238">DNA-binding</keyword>
<dbReference type="Gene3D" id="2.40.330.10">
    <property type="entry name" value="DNA-binding pseudobarrel domain"/>
    <property type="match status" value="1"/>
</dbReference>
<protein>
    <recommendedName>
        <fullName evidence="9">TF-B3 domain-containing protein</fullName>
    </recommendedName>
</protein>
<dbReference type="InterPro" id="IPR015300">
    <property type="entry name" value="DNA-bd_pseudobarrel_sf"/>
</dbReference>
<evidence type="ECO:0000256" key="8">
    <source>
        <dbReference type="SAM" id="SignalP"/>
    </source>
</evidence>
<evidence type="ECO:0000256" key="1">
    <source>
        <dbReference type="ARBA" id="ARBA00004123"/>
    </source>
</evidence>
<keyword evidence="5" id="KW-0539">Nucleus</keyword>
<organism evidence="10 11">
    <name type="scientific">Rubus argutus</name>
    <name type="common">Southern blackberry</name>
    <dbReference type="NCBI Taxonomy" id="59490"/>
    <lineage>
        <taxon>Eukaryota</taxon>
        <taxon>Viridiplantae</taxon>
        <taxon>Streptophyta</taxon>
        <taxon>Embryophyta</taxon>
        <taxon>Tracheophyta</taxon>
        <taxon>Spermatophyta</taxon>
        <taxon>Magnoliopsida</taxon>
        <taxon>eudicotyledons</taxon>
        <taxon>Gunneridae</taxon>
        <taxon>Pentapetalae</taxon>
        <taxon>rosids</taxon>
        <taxon>fabids</taxon>
        <taxon>Rosales</taxon>
        <taxon>Rosaceae</taxon>
        <taxon>Rosoideae</taxon>
        <taxon>Rosoideae incertae sedis</taxon>
        <taxon>Rubus</taxon>
    </lineage>
</organism>
<comment type="subcellular location">
    <subcellularLocation>
        <location evidence="1">Nucleus</location>
    </subcellularLocation>
</comment>
<evidence type="ECO:0000256" key="7">
    <source>
        <dbReference type="SAM" id="MobiDB-lite"/>
    </source>
</evidence>
<feature type="coiled-coil region" evidence="6">
    <location>
        <begin position="478"/>
        <end position="505"/>
    </location>
</feature>
<comment type="caution">
    <text evidence="10">The sequence shown here is derived from an EMBL/GenBank/DDBJ whole genome shotgun (WGS) entry which is preliminary data.</text>
</comment>
<dbReference type="PANTHER" id="PTHR31391:SF135">
    <property type="entry name" value="B3 DOMAIN-CONTAINING PROTEIN OS01G0234100-LIKE ISOFORM X1"/>
    <property type="match status" value="1"/>
</dbReference>
<feature type="compositionally biased region" description="Basic and acidic residues" evidence="7">
    <location>
        <begin position="40"/>
        <end position="60"/>
    </location>
</feature>
<feature type="chain" id="PRO_5043463866" description="TF-B3 domain-containing protein" evidence="8">
    <location>
        <begin position="22"/>
        <end position="521"/>
    </location>
</feature>
<evidence type="ECO:0000313" key="11">
    <source>
        <dbReference type="Proteomes" id="UP001457282"/>
    </source>
</evidence>
<dbReference type="PROSITE" id="PS50863">
    <property type="entry name" value="B3"/>
    <property type="match status" value="1"/>
</dbReference>
<sequence>MWLLLSLFFVFLGTQTPPVASSEDLNNLMGRNVRKGPQQHPDKKEDLPKTPPSKEDELSRPTKPKPKPKPIKPPTPPGNQKRPNKPNEKEVQFSLPMKELSNTQVNKMLEQAALGHSGKSTPTSSTQYDFPIDGSPSRGQAKSSAIIRAQEVRSKLDPQFPSFVKSLLRSHVASCFWMGLPSLFCKSHLPEKDITMTLEDESGKQLQSKYIACKTGLSAGWRQFAASHKLLEGDVLVFQLVEPAKFKVYVIRSNDFTEVDGALGILNLESQTKQNDADKDNAETGAVACHECNRKRAKSPPLVVQKKKKMDLPAEHSENDSEEVDSEVVESYRLPGTALQFEDIKGFENFSILVNGLLVDSEFPEDIRRKYYKLCCSQNAFLHENVLKGTNYKLIVGAIVETVNIVDAIKACKLTTTQDDFVCWDKYLRAFELLGMNVGFIRARLCRLANLAFDSEDAMDAKIYKEARKERARAGLGIRNIETRIQELREACHEFSSAIESLRSKAEMYTHRFKEEVTAPW</sequence>
<feature type="region of interest" description="Disordered" evidence="7">
    <location>
        <begin position="114"/>
        <end position="142"/>
    </location>
</feature>
<evidence type="ECO:0000256" key="3">
    <source>
        <dbReference type="ARBA" id="ARBA00023125"/>
    </source>
</evidence>
<dbReference type="CDD" id="cd10017">
    <property type="entry name" value="B3_DNA"/>
    <property type="match status" value="1"/>
</dbReference>
<evidence type="ECO:0000256" key="5">
    <source>
        <dbReference type="ARBA" id="ARBA00023242"/>
    </source>
</evidence>
<evidence type="ECO:0000256" key="2">
    <source>
        <dbReference type="ARBA" id="ARBA00023015"/>
    </source>
</evidence>
<keyword evidence="6" id="KW-0175">Coiled coil</keyword>
<dbReference type="InterPro" id="IPR044837">
    <property type="entry name" value="REM16-like"/>
</dbReference>
<name>A0AAW1YJR6_RUBAR</name>
<evidence type="ECO:0000256" key="6">
    <source>
        <dbReference type="SAM" id="Coils"/>
    </source>
</evidence>
<feature type="region of interest" description="Disordered" evidence="7">
    <location>
        <begin position="300"/>
        <end position="326"/>
    </location>
</feature>
<dbReference type="PANTHER" id="PTHR31391">
    <property type="entry name" value="B3 DOMAIN-CONTAINING PROTEIN OS11G0197600-RELATED"/>
    <property type="match status" value="1"/>
</dbReference>
<keyword evidence="2" id="KW-0805">Transcription regulation</keyword>
<dbReference type="InterPro" id="IPR003340">
    <property type="entry name" value="B3_DNA-bd"/>
</dbReference>
<reference evidence="10 11" key="1">
    <citation type="journal article" date="2023" name="G3 (Bethesda)">
        <title>A chromosome-length genome assembly and annotation of blackberry (Rubus argutus, cv. 'Hillquist').</title>
        <authorList>
            <person name="Bruna T."/>
            <person name="Aryal R."/>
            <person name="Dudchenko O."/>
            <person name="Sargent D.J."/>
            <person name="Mead D."/>
            <person name="Buti M."/>
            <person name="Cavallini A."/>
            <person name="Hytonen T."/>
            <person name="Andres J."/>
            <person name="Pham M."/>
            <person name="Weisz D."/>
            <person name="Mascagni F."/>
            <person name="Usai G."/>
            <person name="Natali L."/>
            <person name="Bassil N."/>
            <person name="Fernandez G.E."/>
            <person name="Lomsadze A."/>
            <person name="Armour M."/>
            <person name="Olukolu B."/>
            <person name="Poorten T."/>
            <person name="Britton C."/>
            <person name="Davik J."/>
            <person name="Ashrafi H."/>
            <person name="Aiden E.L."/>
            <person name="Borodovsky M."/>
            <person name="Worthington M."/>
        </authorList>
    </citation>
    <scope>NUCLEOTIDE SEQUENCE [LARGE SCALE GENOMIC DNA]</scope>
    <source>
        <strain evidence="10">PI 553951</strain>
    </source>
</reference>
<feature type="compositionally biased region" description="Basic and acidic residues" evidence="7">
    <location>
        <begin position="310"/>
        <end position="319"/>
    </location>
</feature>
<feature type="compositionally biased region" description="Polar residues" evidence="7">
    <location>
        <begin position="118"/>
        <end position="128"/>
    </location>
</feature>
<evidence type="ECO:0000256" key="4">
    <source>
        <dbReference type="ARBA" id="ARBA00023163"/>
    </source>
</evidence>
<dbReference type="GO" id="GO:0003677">
    <property type="term" value="F:DNA binding"/>
    <property type="evidence" value="ECO:0007669"/>
    <property type="project" value="UniProtKB-KW"/>
</dbReference>
<accession>A0AAW1YJR6</accession>
<feature type="domain" description="TF-B3" evidence="9">
    <location>
        <begin position="163"/>
        <end position="254"/>
    </location>
</feature>
<keyword evidence="4" id="KW-0804">Transcription</keyword>